<dbReference type="PANTHER" id="PTHR37490">
    <property type="entry name" value="EXPRESSED PROTEIN"/>
    <property type="match status" value="1"/>
</dbReference>
<name>A0A1F5LSK6_PENAI</name>
<dbReference type="STRING" id="1835702.A0A1F5LSK6"/>
<dbReference type="Pfam" id="PF11913">
    <property type="entry name" value="DUF3431"/>
    <property type="match status" value="1"/>
</dbReference>
<feature type="compositionally biased region" description="Low complexity" evidence="1">
    <location>
        <begin position="225"/>
        <end position="254"/>
    </location>
</feature>
<accession>A0A1F5LSK6</accession>
<feature type="region of interest" description="Disordered" evidence="1">
    <location>
        <begin position="211"/>
        <end position="299"/>
    </location>
</feature>
<comment type="caution">
    <text evidence="3">The sequence shown here is derived from an EMBL/GenBank/DDBJ whole genome shotgun (WGS) entry which is preliminary data.</text>
</comment>
<reference evidence="3 4" key="1">
    <citation type="journal article" date="2016" name="Sci. Rep.">
        <title>Penicillium arizonense, a new, genome sequenced fungal species, reveals a high chemical diversity in secreted metabolites.</title>
        <authorList>
            <person name="Grijseels S."/>
            <person name="Nielsen J.C."/>
            <person name="Randelovic M."/>
            <person name="Nielsen J."/>
            <person name="Nielsen K.F."/>
            <person name="Workman M."/>
            <person name="Frisvad J.C."/>
        </authorList>
    </citation>
    <scope>NUCLEOTIDE SEQUENCE [LARGE SCALE GENOMIC DNA]</scope>
    <source>
        <strain evidence="3 4">CBS 141311</strain>
    </source>
</reference>
<dbReference type="InterPro" id="IPR021838">
    <property type="entry name" value="DUF3431"/>
</dbReference>
<dbReference type="RefSeq" id="XP_022491620.1">
    <property type="nucleotide sequence ID" value="XM_022628006.1"/>
</dbReference>
<protein>
    <submittedName>
        <fullName evidence="3">Uncharacterized protein</fullName>
    </submittedName>
</protein>
<feature type="compositionally biased region" description="Low complexity" evidence="1">
    <location>
        <begin position="362"/>
        <end position="387"/>
    </location>
</feature>
<proteinExistence type="predicted"/>
<feature type="region of interest" description="Disordered" evidence="1">
    <location>
        <begin position="314"/>
        <end position="395"/>
    </location>
</feature>
<evidence type="ECO:0000256" key="1">
    <source>
        <dbReference type="SAM" id="MobiDB-lite"/>
    </source>
</evidence>
<evidence type="ECO:0000256" key="2">
    <source>
        <dbReference type="SAM" id="SignalP"/>
    </source>
</evidence>
<evidence type="ECO:0000313" key="3">
    <source>
        <dbReference type="EMBL" id="OGE56192.1"/>
    </source>
</evidence>
<keyword evidence="2" id="KW-0732">Signal</keyword>
<feature type="chain" id="PRO_5009519828" evidence="2">
    <location>
        <begin position="20"/>
        <end position="808"/>
    </location>
</feature>
<dbReference type="EMBL" id="LXJU01000003">
    <property type="protein sequence ID" value="OGE56192.1"/>
    <property type="molecule type" value="Genomic_DNA"/>
</dbReference>
<dbReference type="AlphaFoldDB" id="A0A1F5LSK6"/>
<dbReference type="Proteomes" id="UP000177622">
    <property type="component" value="Unassembled WGS sequence"/>
</dbReference>
<organism evidence="3 4">
    <name type="scientific">Penicillium arizonense</name>
    <dbReference type="NCBI Taxonomy" id="1835702"/>
    <lineage>
        <taxon>Eukaryota</taxon>
        <taxon>Fungi</taxon>
        <taxon>Dikarya</taxon>
        <taxon>Ascomycota</taxon>
        <taxon>Pezizomycotina</taxon>
        <taxon>Eurotiomycetes</taxon>
        <taxon>Eurotiomycetidae</taxon>
        <taxon>Eurotiales</taxon>
        <taxon>Aspergillaceae</taxon>
        <taxon>Penicillium</taxon>
    </lineage>
</organism>
<dbReference type="PANTHER" id="PTHR37490:SF2">
    <property type="match status" value="1"/>
</dbReference>
<gene>
    <name evidence="3" type="ORF">PENARI_c003G00136</name>
</gene>
<dbReference type="OrthoDB" id="426718at2759"/>
<keyword evidence="4" id="KW-1185">Reference proteome</keyword>
<dbReference type="GeneID" id="34572740"/>
<feature type="signal peptide" evidence="2">
    <location>
        <begin position="1"/>
        <end position="19"/>
    </location>
</feature>
<evidence type="ECO:0000313" key="4">
    <source>
        <dbReference type="Proteomes" id="UP000177622"/>
    </source>
</evidence>
<sequence length="808" mass="90537">MSGVEVIAVVACVAAVVSAYNDGSRMFTAIRKKWHERRRQPDQSTRDLEWSLARGHHEILSQYNRHHQELGRLYAEGDSIAREQMKDIIITLQGALLRHLREAQEQGSSLDLMALQMESEQGRVRTLVILGDLYQRLARASPIPPTLSMTFDPTYVRSQYMYGAYLPNDPDRFSPSPTREPMYLSGGYPVSSGAFLLEGLSASPTDTLGASGIFETSPSSRRRSSGFGSAVSSMGSMFSRSPRGSRSSFPSSAPEPGFLAQPGFCHTVSPSTPEPVAELPVPETPVRSPRRPNLRLSPVEDDNLWGEQWKREIADSDDDEISDTYHPQLKDEPPNHHLSPITANIISMHPRRQSLPPPSIASTDSTPSNPSTTSTSSHTTLSPAPSSQPTGPKWSPSKTNNYLGFCKGAWKVHTGFRGFKIHTEPGSGYYTQVSWLRCVKCAFEGPMAAKCSSTNPQFDDSTLAWWLLHFSDFFPPLLSPSIHPLPPSRGPRYAMRLSLRIGAALALIIITLVLVNRSLKPEAQSLKDLWRFDTAAFRTALKPKQPEEDPSARRKWRVASDNKPALVYQTTQIEVPNQGALVMAKLKAEDTSWASGELSEWRSVIYTVDDTNAPIHTPKNKGKESLAYLQYLVDHYDDLPETVVFLHAHRDGLPAGWHIDTMEYSNVDSVRALQREFVQQQGFVNLRCQLSPGCPDAIQPFRQPPKYENPGEQYYATAWKSLFPNEKIPEQIAAPCCSQFAVSRGQILQRPRSDYQRMYDWVMNNDLPDDATANIMEYTWHIIFGRDPVFCPDLFQCYGDVYGEEVVW</sequence>